<evidence type="ECO:0000256" key="2">
    <source>
        <dbReference type="ARBA" id="ARBA00022487"/>
    </source>
</evidence>
<proteinExistence type="inferred from homology"/>
<dbReference type="AlphaFoldDB" id="A0A914QRN9"/>
<accession>A0A914QRN9</accession>
<dbReference type="EC" id="3.1.1.-" evidence="4"/>
<dbReference type="InterPro" id="IPR002018">
    <property type="entry name" value="CarbesteraseB"/>
</dbReference>
<protein>
    <recommendedName>
        <fullName evidence="4">Carboxylic ester hydrolase</fullName>
        <ecNumber evidence="4">3.1.1.-</ecNumber>
    </recommendedName>
</protein>
<sequence>MNFNGFEGKLLVETEYGSIQGFSYIGGSSGFEAEIFLGIPYAEGPYGDLRFEKPKPPRSWNHTILQAINYGFACVSTENPYNKFTNYSEDCLTLNLIRPASPSPDLAGYPIIIWIFGETFESGTSSNFGYQNIIDNLVSHGIIFISFNYRLGPFGFFTSGNELAKGNFGLWDQLEALKFVNKIGTSFGGNLNKITLFGESAGAASISWLTLNSEATKYFSQAFIMSGSVESGWAHSNITIRFSRSFIALLGCDENLDVMSCMKKQSIQDIQYAAKTVSLHVGIESFSVSKLAESEHYYSILFHPWFDNDFVKANTVEEAIQSAPKINIVMSLNSQEAIPWVFHSSSPLYLSQQDITNYGSSNFIESVKKLLDGEHCFGENQEKVAQKIIEFYQAQSLQYSKNAFLQTYVQLLSDIQFNVPFIREALKRAENGQNVFVFRNSFVSDKNRNFVVDGVGHGSELDIFFGNPPLKGSNEEVVQKRFIEILLNFVKLGYVCL</sequence>
<dbReference type="Pfam" id="PF00135">
    <property type="entry name" value="COesterase"/>
    <property type="match status" value="1"/>
</dbReference>
<dbReference type="WBParaSite" id="PDA_v2.g6572.t1">
    <property type="protein sequence ID" value="PDA_v2.g6572.t1"/>
    <property type="gene ID" value="PDA_v2.g6572"/>
</dbReference>
<dbReference type="PROSITE" id="PS00122">
    <property type="entry name" value="CARBOXYLESTERASE_B_1"/>
    <property type="match status" value="1"/>
</dbReference>
<dbReference type="PROSITE" id="PS00941">
    <property type="entry name" value="CARBOXYLESTERASE_B_2"/>
    <property type="match status" value="1"/>
</dbReference>
<dbReference type="InterPro" id="IPR050309">
    <property type="entry name" value="Type-B_Carboxylest/Lipase"/>
</dbReference>
<evidence type="ECO:0000259" key="5">
    <source>
        <dbReference type="Pfam" id="PF00135"/>
    </source>
</evidence>
<evidence type="ECO:0000313" key="7">
    <source>
        <dbReference type="WBParaSite" id="PDA_v2.g6572.t1"/>
    </source>
</evidence>
<dbReference type="SUPFAM" id="SSF53474">
    <property type="entry name" value="alpha/beta-Hydrolases"/>
    <property type="match status" value="1"/>
</dbReference>
<comment type="similarity">
    <text evidence="1 4">Belongs to the type-B carboxylesterase/lipase family.</text>
</comment>
<dbReference type="InterPro" id="IPR019826">
    <property type="entry name" value="Carboxylesterase_B_AS"/>
</dbReference>
<evidence type="ECO:0000256" key="1">
    <source>
        <dbReference type="ARBA" id="ARBA00005964"/>
    </source>
</evidence>
<dbReference type="PANTHER" id="PTHR11559">
    <property type="entry name" value="CARBOXYLESTERASE"/>
    <property type="match status" value="1"/>
</dbReference>
<organism evidence="6 7">
    <name type="scientific">Panagrolaimus davidi</name>
    <dbReference type="NCBI Taxonomy" id="227884"/>
    <lineage>
        <taxon>Eukaryota</taxon>
        <taxon>Metazoa</taxon>
        <taxon>Ecdysozoa</taxon>
        <taxon>Nematoda</taxon>
        <taxon>Chromadorea</taxon>
        <taxon>Rhabditida</taxon>
        <taxon>Tylenchina</taxon>
        <taxon>Panagrolaimomorpha</taxon>
        <taxon>Panagrolaimoidea</taxon>
        <taxon>Panagrolaimidae</taxon>
        <taxon>Panagrolaimus</taxon>
    </lineage>
</organism>
<keyword evidence="3 4" id="KW-0378">Hydrolase</keyword>
<dbReference type="Proteomes" id="UP000887578">
    <property type="component" value="Unplaced"/>
</dbReference>
<keyword evidence="6" id="KW-1185">Reference proteome</keyword>
<dbReference type="InterPro" id="IPR029058">
    <property type="entry name" value="AB_hydrolase_fold"/>
</dbReference>
<evidence type="ECO:0000313" key="6">
    <source>
        <dbReference type="Proteomes" id="UP000887578"/>
    </source>
</evidence>
<dbReference type="InterPro" id="IPR019819">
    <property type="entry name" value="Carboxylesterase_B_CS"/>
</dbReference>
<keyword evidence="2" id="KW-0719">Serine esterase</keyword>
<evidence type="ECO:0000256" key="4">
    <source>
        <dbReference type="RuleBase" id="RU361235"/>
    </source>
</evidence>
<name>A0A914QRN9_9BILA</name>
<evidence type="ECO:0000256" key="3">
    <source>
        <dbReference type="ARBA" id="ARBA00022801"/>
    </source>
</evidence>
<reference evidence="7" key="1">
    <citation type="submission" date="2022-11" db="UniProtKB">
        <authorList>
            <consortium name="WormBaseParasite"/>
        </authorList>
    </citation>
    <scope>IDENTIFICATION</scope>
</reference>
<feature type="domain" description="Carboxylesterase type B" evidence="5">
    <location>
        <begin position="11"/>
        <end position="493"/>
    </location>
</feature>
<dbReference type="Gene3D" id="3.40.50.1820">
    <property type="entry name" value="alpha/beta hydrolase"/>
    <property type="match status" value="1"/>
</dbReference>
<dbReference type="GO" id="GO:0052689">
    <property type="term" value="F:carboxylic ester hydrolase activity"/>
    <property type="evidence" value="ECO:0007669"/>
    <property type="project" value="UniProtKB-KW"/>
</dbReference>